<keyword evidence="5 7" id="KW-1133">Transmembrane helix</keyword>
<sequence>MEGSRKKAAKEHISLFWEFFKIGLFTIGGGMAMLPLIQKVAVEDKKWMEEEDMIDCLAVSQAMPGVIAINSATYIGKRQHGLTGSLAATIGVVMPSFLIIIAVVTLLGTIGHNSYINGAFTGIKAAVCGLVIVSACKLGKQILKGPFQWVLAILAFFAIAVFEVTALWAILGGAVAGIVLLMIRGKRGAEK</sequence>
<keyword evidence="6 7" id="KW-0472">Membrane</keyword>
<dbReference type="RefSeq" id="WP_187303734.1">
    <property type="nucleotide sequence ID" value="NZ_JACRYT010000016.1"/>
</dbReference>
<evidence type="ECO:0000256" key="3">
    <source>
        <dbReference type="ARBA" id="ARBA00022475"/>
    </source>
</evidence>
<organism evidence="8 9">
    <name type="scientific">Zhenpiania hominis</name>
    <dbReference type="NCBI Taxonomy" id="2763644"/>
    <lineage>
        <taxon>Bacteria</taxon>
        <taxon>Bacillati</taxon>
        <taxon>Bacillota</taxon>
        <taxon>Clostridia</taxon>
        <taxon>Peptostreptococcales</taxon>
        <taxon>Anaerovoracaceae</taxon>
        <taxon>Zhenpiania</taxon>
    </lineage>
</organism>
<evidence type="ECO:0000256" key="1">
    <source>
        <dbReference type="ARBA" id="ARBA00004651"/>
    </source>
</evidence>
<protein>
    <submittedName>
        <fullName evidence="8">Chromate transporter</fullName>
    </submittedName>
</protein>
<dbReference type="AlphaFoldDB" id="A0A923SRG5"/>
<dbReference type="InterPro" id="IPR052518">
    <property type="entry name" value="CHR_Transporter"/>
</dbReference>
<evidence type="ECO:0000256" key="6">
    <source>
        <dbReference type="ARBA" id="ARBA00023136"/>
    </source>
</evidence>
<dbReference type="GO" id="GO:0015109">
    <property type="term" value="F:chromate transmembrane transporter activity"/>
    <property type="evidence" value="ECO:0007669"/>
    <property type="project" value="InterPro"/>
</dbReference>
<accession>A0A923SRG5</accession>
<comment type="subcellular location">
    <subcellularLocation>
        <location evidence="1">Cell membrane</location>
        <topology evidence="1">Multi-pass membrane protein</topology>
    </subcellularLocation>
</comment>
<dbReference type="InterPro" id="IPR003370">
    <property type="entry name" value="Chromate_transpt"/>
</dbReference>
<dbReference type="Pfam" id="PF02417">
    <property type="entry name" value="Chromate_transp"/>
    <property type="match status" value="1"/>
</dbReference>
<feature type="transmembrane region" description="Helical" evidence="7">
    <location>
        <begin position="87"/>
        <end position="109"/>
    </location>
</feature>
<evidence type="ECO:0000256" key="5">
    <source>
        <dbReference type="ARBA" id="ARBA00022989"/>
    </source>
</evidence>
<dbReference type="PANTHER" id="PTHR43663:SF1">
    <property type="entry name" value="CHROMATE TRANSPORTER"/>
    <property type="match status" value="1"/>
</dbReference>
<keyword evidence="4 7" id="KW-0812">Transmembrane</keyword>
<dbReference type="GO" id="GO:0005886">
    <property type="term" value="C:plasma membrane"/>
    <property type="evidence" value="ECO:0007669"/>
    <property type="project" value="UniProtKB-SubCell"/>
</dbReference>
<keyword evidence="9" id="KW-1185">Reference proteome</keyword>
<comment type="caution">
    <text evidence="8">The sequence shown here is derived from an EMBL/GenBank/DDBJ whole genome shotgun (WGS) entry which is preliminary data.</text>
</comment>
<dbReference type="PANTHER" id="PTHR43663">
    <property type="entry name" value="CHROMATE TRANSPORT PROTEIN-RELATED"/>
    <property type="match status" value="1"/>
</dbReference>
<evidence type="ECO:0000256" key="7">
    <source>
        <dbReference type="SAM" id="Phobius"/>
    </source>
</evidence>
<dbReference type="EMBL" id="JACRYT010000016">
    <property type="protein sequence ID" value="MBC6680636.1"/>
    <property type="molecule type" value="Genomic_DNA"/>
</dbReference>
<dbReference type="Proteomes" id="UP000602647">
    <property type="component" value="Unassembled WGS sequence"/>
</dbReference>
<name>A0A923SRG5_9FIRM</name>
<evidence type="ECO:0000313" key="9">
    <source>
        <dbReference type="Proteomes" id="UP000602647"/>
    </source>
</evidence>
<evidence type="ECO:0000256" key="2">
    <source>
        <dbReference type="ARBA" id="ARBA00005262"/>
    </source>
</evidence>
<keyword evidence="3" id="KW-1003">Cell membrane</keyword>
<comment type="similarity">
    <text evidence="2">Belongs to the chromate ion transporter (CHR) (TC 2.A.51) family.</text>
</comment>
<evidence type="ECO:0000256" key="4">
    <source>
        <dbReference type="ARBA" id="ARBA00022692"/>
    </source>
</evidence>
<gene>
    <name evidence="8" type="ORF">H9L42_12475</name>
</gene>
<feature type="transmembrane region" description="Helical" evidence="7">
    <location>
        <begin position="15"/>
        <end position="37"/>
    </location>
</feature>
<proteinExistence type="inferred from homology"/>
<feature type="transmembrane region" description="Helical" evidence="7">
    <location>
        <begin position="142"/>
        <end position="160"/>
    </location>
</feature>
<feature type="transmembrane region" description="Helical" evidence="7">
    <location>
        <begin position="57"/>
        <end position="75"/>
    </location>
</feature>
<reference evidence="8" key="1">
    <citation type="submission" date="2020-08" db="EMBL/GenBank/DDBJ databases">
        <title>Genome public.</title>
        <authorList>
            <person name="Liu C."/>
            <person name="Sun Q."/>
        </authorList>
    </citation>
    <scope>NUCLEOTIDE SEQUENCE</scope>
    <source>
        <strain evidence="8">BX12</strain>
    </source>
</reference>
<evidence type="ECO:0000313" key="8">
    <source>
        <dbReference type="EMBL" id="MBC6680636.1"/>
    </source>
</evidence>
<feature type="transmembrane region" description="Helical" evidence="7">
    <location>
        <begin position="115"/>
        <end position="135"/>
    </location>
</feature>